<evidence type="ECO:0000313" key="4">
    <source>
        <dbReference type="Proteomes" id="UP000274920"/>
    </source>
</evidence>
<feature type="compositionally biased region" description="Low complexity" evidence="1">
    <location>
        <begin position="169"/>
        <end position="180"/>
    </location>
</feature>
<name>A0A426DF63_9FIRM</name>
<keyword evidence="2" id="KW-0812">Transmembrane</keyword>
<sequence>MKCPICGKDVELQKKQVGVDEQGAPVFHQYAVCRDCKKQWNLDKQRARKAAPDGAANTGKAEPSAVMPEKESNQADHVSPSKPVRRKAPSEGAVSQRTAAEGVGSSKEAVSAPSAGRPLPEKKAPQKAATDMSPGEPRKRPAADPGSGDPRKKPAADPGSGESRHKAGAEQSSAESKAAADPALPEEKARRRAPAGQRAAQGSASAEVKPVRKPAPGNAPAEGGPRRPASGEPSSDRKGARKPADGSLPAEGQTPRRAPAGGPSPEKGTRNPEAHKPAGEKAKGGKPVSGKRPSGGTVSEKAPGERPGSGKPPVKKRAPGGPVNPETEVQGAGAPKKRPVRKSAAETEEQRYGNIPPEKVRVKKEHAVRKGYEDMLSTDPNHKPAKKKKPLPEEEQPVKKERPVPVKKRPDPKASLEDEYEDEDEMDYDDAEYTEARFRLPRIILGVISVLAAGFFAYGGFFEGLENIASGSTVSTGTTFIIFAICMLVSGLLLLIMQNRNTIFAFILPMLFYFGAAVFTFLKRQDDKMFLFCAIGAAVAGILFLVLGIVSRNSDGYEDDDEYDDPFEDDYE</sequence>
<feature type="transmembrane region" description="Helical" evidence="2">
    <location>
        <begin position="529"/>
        <end position="550"/>
    </location>
</feature>
<dbReference type="AlphaFoldDB" id="A0A426DF63"/>
<protein>
    <submittedName>
        <fullName evidence="3">MFS transporter</fullName>
    </submittedName>
</protein>
<dbReference type="EMBL" id="RHJS01000002">
    <property type="protein sequence ID" value="RRK31273.1"/>
    <property type="molecule type" value="Genomic_DNA"/>
</dbReference>
<feature type="compositionally biased region" description="Basic and acidic residues" evidence="1">
    <location>
        <begin position="234"/>
        <end position="244"/>
    </location>
</feature>
<feature type="transmembrane region" description="Helical" evidence="2">
    <location>
        <begin position="474"/>
        <end position="497"/>
    </location>
</feature>
<keyword evidence="4" id="KW-1185">Reference proteome</keyword>
<feature type="region of interest" description="Disordered" evidence="1">
    <location>
        <begin position="44"/>
        <end position="426"/>
    </location>
</feature>
<feature type="transmembrane region" description="Helical" evidence="2">
    <location>
        <begin position="503"/>
        <end position="522"/>
    </location>
</feature>
<evidence type="ECO:0000256" key="1">
    <source>
        <dbReference type="SAM" id="MobiDB-lite"/>
    </source>
</evidence>
<dbReference type="RefSeq" id="WP_125126978.1">
    <property type="nucleotide sequence ID" value="NZ_RHJS01000002.1"/>
</dbReference>
<accession>A0A426DF63</accession>
<reference evidence="3" key="1">
    <citation type="submission" date="2018-10" db="EMBL/GenBank/DDBJ databases">
        <title>Schaedlerella arabinophila gen. nov. sp. nov., isolated from the mouse intestinal tract and comparative analysis with the genome of the closely related altered Schaedler flora strain ASF502.</title>
        <authorList>
            <person name="Miyake S."/>
            <person name="Soh M."/>
            <person name="Seedorf H."/>
        </authorList>
    </citation>
    <scope>NUCLEOTIDE SEQUENCE [LARGE SCALE GENOMIC DNA]</scope>
    <source>
        <strain evidence="3">DSM 106076</strain>
    </source>
</reference>
<comment type="caution">
    <text evidence="3">The sequence shown here is derived from an EMBL/GenBank/DDBJ whole genome shotgun (WGS) entry which is preliminary data.</text>
</comment>
<feature type="compositionally biased region" description="Low complexity" evidence="1">
    <location>
        <begin position="214"/>
        <end position="231"/>
    </location>
</feature>
<proteinExistence type="predicted"/>
<evidence type="ECO:0000313" key="3">
    <source>
        <dbReference type="EMBL" id="RRK31273.1"/>
    </source>
</evidence>
<feature type="transmembrane region" description="Helical" evidence="2">
    <location>
        <begin position="443"/>
        <end position="462"/>
    </location>
</feature>
<keyword evidence="2" id="KW-1133">Transmembrane helix</keyword>
<feature type="compositionally biased region" description="Basic and acidic residues" evidence="1">
    <location>
        <begin position="390"/>
        <end position="416"/>
    </location>
</feature>
<organism evidence="3 4">
    <name type="scientific">Schaedlerella arabinosiphila</name>
    <dbReference type="NCBI Taxonomy" id="2044587"/>
    <lineage>
        <taxon>Bacteria</taxon>
        <taxon>Bacillati</taxon>
        <taxon>Bacillota</taxon>
        <taxon>Clostridia</taxon>
        <taxon>Lachnospirales</taxon>
        <taxon>Lachnospiraceae</taxon>
        <taxon>Schaedlerella</taxon>
    </lineage>
</organism>
<gene>
    <name evidence="3" type="ORF">EBB54_07785</name>
</gene>
<evidence type="ECO:0000256" key="2">
    <source>
        <dbReference type="SAM" id="Phobius"/>
    </source>
</evidence>
<feature type="compositionally biased region" description="Low complexity" evidence="1">
    <location>
        <begin position="194"/>
        <end position="206"/>
    </location>
</feature>
<keyword evidence="2" id="KW-0472">Membrane</keyword>
<feature type="compositionally biased region" description="Acidic residues" evidence="1">
    <location>
        <begin position="417"/>
        <end position="426"/>
    </location>
</feature>
<feature type="compositionally biased region" description="Basic and acidic residues" evidence="1">
    <location>
        <begin position="267"/>
        <end position="283"/>
    </location>
</feature>
<dbReference type="Proteomes" id="UP000274920">
    <property type="component" value="Unassembled WGS sequence"/>
</dbReference>